<keyword evidence="3" id="KW-1003">Cell membrane</keyword>
<comment type="subcellular location">
    <subcellularLocation>
        <location evidence="1">Cell membrane</location>
        <topology evidence="1">Multi-pass membrane protein</topology>
    </subcellularLocation>
</comment>
<dbReference type="InterPro" id="IPR003688">
    <property type="entry name" value="TraG/VirD4"/>
</dbReference>
<feature type="transmembrane region" description="Helical" evidence="7">
    <location>
        <begin position="12"/>
        <end position="31"/>
    </location>
</feature>
<evidence type="ECO:0000256" key="2">
    <source>
        <dbReference type="ARBA" id="ARBA00008806"/>
    </source>
</evidence>
<dbReference type="InterPro" id="IPR051539">
    <property type="entry name" value="T4SS-coupling_protein"/>
</dbReference>
<dbReference type="PANTHER" id="PTHR37937">
    <property type="entry name" value="CONJUGATIVE TRANSFER: DNA TRANSPORT"/>
    <property type="match status" value="1"/>
</dbReference>
<protein>
    <submittedName>
        <fullName evidence="8">TraM recognition site of TraD and TraG family protein</fullName>
    </submittedName>
</protein>
<dbReference type="RefSeq" id="WP_235819846.1">
    <property type="nucleotide sequence ID" value="NZ_JBHEEP010000046.1"/>
</dbReference>
<evidence type="ECO:0000256" key="4">
    <source>
        <dbReference type="ARBA" id="ARBA00022692"/>
    </source>
</evidence>
<evidence type="ECO:0000256" key="7">
    <source>
        <dbReference type="SAM" id="Phobius"/>
    </source>
</evidence>
<dbReference type="EMBL" id="NNRN01000004">
    <property type="protein sequence ID" value="OYR32943.1"/>
    <property type="molecule type" value="Genomic_DNA"/>
</dbReference>
<proteinExistence type="inferred from homology"/>
<evidence type="ECO:0000313" key="9">
    <source>
        <dbReference type="Proteomes" id="UP000216363"/>
    </source>
</evidence>
<dbReference type="AlphaFoldDB" id="A0A256H0J6"/>
<dbReference type="Pfam" id="PF02534">
    <property type="entry name" value="T4SS-DNA_transf"/>
    <property type="match status" value="1"/>
</dbReference>
<evidence type="ECO:0000256" key="5">
    <source>
        <dbReference type="ARBA" id="ARBA00022989"/>
    </source>
</evidence>
<organism evidence="8 9">
    <name type="scientific">Brucella lupini</name>
    <dbReference type="NCBI Taxonomy" id="255457"/>
    <lineage>
        <taxon>Bacteria</taxon>
        <taxon>Pseudomonadati</taxon>
        <taxon>Pseudomonadota</taxon>
        <taxon>Alphaproteobacteria</taxon>
        <taxon>Hyphomicrobiales</taxon>
        <taxon>Brucellaceae</taxon>
        <taxon>Brucella/Ochrobactrum group</taxon>
        <taxon>Brucella</taxon>
    </lineage>
</organism>
<name>A0A256H0J6_9HYPH</name>
<dbReference type="SUPFAM" id="SSF52540">
    <property type="entry name" value="P-loop containing nucleoside triphosphate hydrolases"/>
    <property type="match status" value="1"/>
</dbReference>
<dbReference type="GO" id="GO:0005886">
    <property type="term" value="C:plasma membrane"/>
    <property type="evidence" value="ECO:0007669"/>
    <property type="project" value="UniProtKB-SubCell"/>
</dbReference>
<dbReference type="Gene3D" id="3.40.50.300">
    <property type="entry name" value="P-loop containing nucleotide triphosphate hydrolases"/>
    <property type="match status" value="1"/>
</dbReference>
<sequence length="712" mass="77678">MNFIIQPHRYALAVAVVAGGFLLMETAPLFWPPIYQNARAAILVMFLGFALLALVGDTQGRIRSASGLAVGAALLAASALALTDPTIAAGVLLDSFKSWRNAGYSGIESIRGMISTWDRFTEAQKLGVQTSLAIGLPVPLFLVLRAISIAAPASSSRISKQGPWRARWMNRSELRQLRHNDTGLPLGLSGRAMLRYRPNTKTGWRAGHHVAIAGTRAGKGVSVVIPAIIDHDGPVAVLDIKGENFAVTRRYRRSLGRQVVVLNPFGVIEPSKDQFNPLDYIRQAHLVRDIEVIAEGLVRPEGGNGAHFAEMAKSMIAAVIEVVMTRRVEADRNLITVMDLLFSAGFEKTLTEWAAAPKTFGTRPAAAAATFLEAGENERGAIKTTIKKAFDWARSDEMRGFLSASTCSLENLFEGRADLFMVVPLDQVDAQAVFLRLLTNIILGMAVRLEGARKPKRNVLLVLDEFVRLGRMEKLINIANVAAGCGIEALFITQDKGQIESVYGKGDTASILGSCVTTRIFGLGRAEFETANWAAKALGDQTVLTRTKHSAAKFGESRKTSTAEQRQKLMTADQILEMKTGKMLLLTGSKPPALIDAVVSHRHPAYRGKLDRNPIVYGECTGFIKRKHCDRSQSAGSTFPISRTLSCNQRSNEFPDREICARQEPDPVDRFPGEKIMMPKQVRTSVDIEALVRSARKGQNLRQENLAGPSGV</sequence>
<comment type="caution">
    <text evidence="8">The sequence shown here is derived from an EMBL/GenBank/DDBJ whole genome shotgun (WGS) entry which is preliminary data.</text>
</comment>
<evidence type="ECO:0000256" key="6">
    <source>
        <dbReference type="ARBA" id="ARBA00023136"/>
    </source>
</evidence>
<keyword evidence="6 7" id="KW-0472">Membrane</keyword>
<evidence type="ECO:0000256" key="1">
    <source>
        <dbReference type="ARBA" id="ARBA00004651"/>
    </source>
</evidence>
<evidence type="ECO:0000313" key="8">
    <source>
        <dbReference type="EMBL" id="OYR32943.1"/>
    </source>
</evidence>
<reference evidence="8 9" key="1">
    <citation type="submission" date="2017-07" db="EMBL/GenBank/DDBJ databases">
        <title>Draft genome of Ochrobactrum lupini type strain LUP21.</title>
        <authorList>
            <person name="Krzyzanowska D.M."/>
            <person name="Jafra S."/>
        </authorList>
    </citation>
    <scope>NUCLEOTIDE SEQUENCE [LARGE SCALE GENOMIC DNA]</scope>
    <source>
        <strain evidence="8 9">LUP21</strain>
    </source>
</reference>
<feature type="transmembrane region" description="Helical" evidence="7">
    <location>
        <begin position="37"/>
        <end position="56"/>
    </location>
</feature>
<dbReference type="InterPro" id="IPR027417">
    <property type="entry name" value="P-loop_NTPase"/>
</dbReference>
<dbReference type="CDD" id="cd01127">
    <property type="entry name" value="TrwB_TraG_TraD_VirD4"/>
    <property type="match status" value="1"/>
</dbReference>
<gene>
    <name evidence="8" type="ORF">CES86_5332</name>
</gene>
<keyword evidence="5 7" id="KW-1133">Transmembrane helix</keyword>
<evidence type="ECO:0000256" key="3">
    <source>
        <dbReference type="ARBA" id="ARBA00022475"/>
    </source>
</evidence>
<feature type="transmembrane region" description="Helical" evidence="7">
    <location>
        <begin position="68"/>
        <end position="93"/>
    </location>
</feature>
<dbReference type="PANTHER" id="PTHR37937:SF1">
    <property type="entry name" value="CONJUGATIVE TRANSFER: DNA TRANSPORT"/>
    <property type="match status" value="1"/>
</dbReference>
<accession>A0A256H0J6</accession>
<comment type="similarity">
    <text evidence="2">Belongs to the VirD4/TraG family.</text>
</comment>
<keyword evidence="4 7" id="KW-0812">Transmembrane</keyword>
<dbReference type="Proteomes" id="UP000216363">
    <property type="component" value="Unassembled WGS sequence"/>
</dbReference>